<dbReference type="Gene3D" id="3.10.180.10">
    <property type="entry name" value="2,3-Dihydroxybiphenyl 1,2-Dioxygenase, domain 1"/>
    <property type="match status" value="1"/>
</dbReference>
<dbReference type="AlphaFoldDB" id="A0A1G8B5S6"/>
<evidence type="ECO:0000259" key="1">
    <source>
        <dbReference type="Pfam" id="PF22677"/>
    </source>
</evidence>
<dbReference type="Pfam" id="PF22677">
    <property type="entry name" value="Ble-like_N"/>
    <property type="match status" value="1"/>
</dbReference>
<dbReference type="Proteomes" id="UP000199492">
    <property type="component" value="Unassembled WGS sequence"/>
</dbReference>
<protein>
    <recommendedName>
        <fullName evidence="1">Glyoxalase/Bleomycin resistance-like N-terminal domain-containing protein</fullName>
    </recommendedName>
</protein>
<dbReference type="InterPro" id="IPR053863">
    <property type="entry name" value="Glyoxy/Ble-like_N"/>
</dbReference>
<sequence>MVGWFEIPVNDMDRAKAFYEAVFKVEIKNVELDGLKMG</sequence>
<dbReference type="STRING" id="262004.SAMN04489796_102114"/>
<evidence type="ECO:0000313" key="3">
    <source>
        <dbReference type="Proteomes" id="UP000199492"/>
    </source>
</evidence>
<feature type="domain" description="Glyoxalase/Bleomycin resistance-like N-terminal" evidence="1">
    <location>
        <begin position="4"/>
        <end position="23"/>
    </location>
</feature>
<accession>A0A1G8B5S6</accession>
<dbReference type="InterPro" id="IPR029068">
    <property type="entry name" value="Glyas_Bleomycin-R_OHBP_Dase"/>
</dbReference>
<keyword evidence="3" id="KW-1185">Reference proteome</keyword>
<proteinExistence type="predicted"/>
<reference evidence="3" key="1">
    <citation type="submission" date="2016-10" db="EMBL/GenBank/DDBJ databases">
        <authorList>
            <person name="Varghese N."/>
            <person name="Submissions S."/>
        </authorList>
    </citation>
    <scope>NUCLEOTIDE SEQUENCE [LARGE SCALE GENOMIC DNA]</scope>
    <source>
        <strain evidence="3">DSM 15363</strain>
    </source>
</reference>
<name>A0A1G8B5S6_9FLAO</name>
<dbReference type="SUPFAM" id="SSF54593">
    <property type="entry name" value="Glyoxalase/Bleomycin resistance protein/Dihydroxybiphenyl dioxygenase"/>
    <property type="match status" value="1"/>
</dbReference>
<dbReference type="RefSeq" id="WP_394331386.1">
    <property type="nucleotide sequence ID" value="NZ_FNCZ01000002.1"/>
</dbReference>
<gene>
    <name evidence="2" type="ORF">SAMN04489796_102114</name>
</gene>
<organism evidence="2 3">
    <name type="scientific">Winogradskyella thalassocola</name>
    <dbReference type="NCBI Taxonomy" id="262004"/>
    <lineage>
        <taxon>Bacteria</taxon>
        <taxon>Pseudomonadati</taxon>
        <taxon>Bacteroidota</taxon>
        <taxon>Flavobacteriia</taxon>
        <taxon>Flavobacteriales</taxon>
        <taxon>Flavobacteriaceae</taxon>
        <taxon>Winogradskyella</taxon>
    </lineage>
</organism>
<evidence type="ECO:0000313" key="2">
    <source>
        <dbReference type="EMBL" id="SDH27980.1"/>
    </source>
</evidence>
<dbReference type="EMBL" id="FNCZ01000002">
    <property type="protein sequence ID" value="SDH27980.1"/>
    <property type="molecule type" value="Genomic_DNA"/>
</dbReference>